<evidence type="ECO:0000313" key="2">
    <source>
        <dbReference type="Proteomes" id="UP001159363"/>
    </source>
</evidence>
<sequence>MNLAKDMINTVRESPKREQLFKNIGEDEKIGLHPLCPTRIQQVLINYERLAAFLKHIQKNIILMQPQSVLDTLKQCHTSGNFSFRTSIAMS</sequence>
<dbReference type="EMBL" id="JARBHB010000004">
    <property type="protein sequence ID" value="KAJ8886466.1"/>
    <property type="molecule type" value="Genomic_DNA"/>
</dbReference>
<name>A0ABQ9HQ68_9NEOP</name>
<reference evidence="1 2" key="1">
    <citation type="submission" date="2023-02" db="EMBL/GenBank/DDBJ databases">
        <title>LHISI_Scaffold_Assembly.</title>
        <authorList>
            <person name="Stuart O.P."/>
            <person name="Cleave R."/>
            <person name="Magrath M.J.L."/>
            <person name="Mikheyev A.S."/>
        </authorList>
    </citation>
    <scope>NUCLEOTIDE SEQUENCE [LARGE SCALE GENOMIC DNA]</scope>
    <source>
        <strain evidence="1">Daus_M_001</strain>
        <tissue evidence="1">Leg muscle</tissue>
    </source>
</reference>
<organism evidence="1 2">
    <name type="scientific">Dryococelus australis</name>
    <dbReference type="NCBI Taxonomy" id="614101"/>
    <lineage>
        <taxon>Eukaryota</taxon>
        <taxon>Metazoa</taxon>
        <taxon>Ecdysozoa</taxon>
        <taxon>Arthropoda</taxon>
        <taxon>Hexapoda</taxon>
        <taxon>Insecta</taxon>
        <taxon>Pterygota</taxon>
        <taxon>Neoptera</taxon>
        <taxon>Polyneoptera</taxon>
        <taxon>Phasmatodea</taxon>
        <taxon>Verophasmatodea</taxon>
        <taxon>Anareolatae</taxon>
        <taxon>Phasmatidae</taxon>
        <taxon>Eurycanthinae</taxon>
        <taxon>Dryococelus</taxon>
    </lineage>
</organism>
<proteinExistence type="predicted"/>
<evidence type="ECO:0000313" key="1">
    <source>
        <dbReference type="EMBL" id="KAJ8886466.1"/>
    </source>
</evidence>
<keyword evidence="2" id="KW-1185">Reference proteome</keyword>
<comment type="caution">
    <text evidence="1">The sequence shown here is derived from an EMBL/GenBank/DDBJ whole genome shotgun (WGS) entry which is preliminary data.</text>
</comment>
<accession>A0ABQ9HQ68</accession>
<dbReference type="Proteomes" id="UP001159363">
    <property type="component" value="Chromosome X"/>
</dbReference>
<protein>
    <submittedName>
        <fullName evidence="1">Uncharacterized protein</fullName>
    </submittedName>
</protein>
<gene>
    <name evidence="1" type="ORF">PR048_012677</name>
</gene>